<keyword evidence="3" id="KW-1185">Reference proteome</keyword>
<evidence type="ECO:0000256" key="1">
    <source>
        <dbReference type="SAM" id="MobiDB-lite"/>
    </source>
</evidence>
<reference evidence="2 3" key="1">
    <citation type="submission" date="2024-01" db="EMBL/GenBank/DDBJ databases">
        <title>A draft genome for a cacao thread blight-causing isolate of Paramarasmius palmivorus.</title>
        <authorList>
            <person name="Baruah I.K."/>
            <person name="Bukari Y."/>
            <person name="Amoako-Attah I."/>
            <person name="Meinhardt L.W."/>
            <person name="Bailey B.A."/>
            <person name="Cohen S.P."/>
        </authorList>
    </citation>
    <scope>NUCLEOTIDE SEQUENCE [LARGE SCALE GENOMIC DNA]</scope>
    <source>
        <strain evidence="2 3">GH-12</strain>
    </source>
</reference>
<protein>
    <submittedName>
        <fullName evidence="2">Uncharacterized protein</fullName>
    </submittedName>
</protein>
<dbReference type="AlphaFoldDB" id="A0AAW0B6V0"/>
<feature type="compositionally biased region" description="Polar residues" evidence="1">
    <location>
        <begin position="536"/>
        <end position="548"/>
    </location>
</feature>
<comment type="caution">
    <text evidence="2">The sequence shown here is derived from an EMBL/GenBank/DDBJ whole genome shotgun (WGS) entry which is preliminary data.</text>
</comment>
<dbReference type="EMBL" id="JAYKXP010000165">
    <property type="protein sequence ID" value="KAK7021734.1"/>
    <property type="molecule type" value="Genomic_DNA"/>
</dbReference>
<name>A0AAW0B6V0_9AGAR</name>
<proteinExistence type="predicted"/>
<dbReference type="Proteomes" id="UP001383192">
    <property type="component" value="Unassembled WGS sequence"/>
</dbReference>
<sequence length="599" mass="69029">MSFNASQVIVTGPAINNVSRDQVNFTARDVYFSPPAEPTEYDEFERLKTGEIHLLEEIHCDDILVCGHWSWNCRCDAPRTVQRKIYSVGLAKHQPKFTAIEYEGQEAREVWEKDFRRFSQNRSPNAWQLYGLNQSNVPFLIFHDELVPIGHFYKHSFWGDIFVWWLRLEMRCYVSEIWLNMRGTLIKGPPGPDFSVPGAGTPDKITIPSSAKMLQDDISFHFFQQFPSRTMDCLIVESARRHYSRSPLKCLLHEGALNIPPENTPETLDGLRIDTVYSPSLGAVARCWDGGALWEMERRKGLMDKTVFDDGLIRFKLDGPDVNARFEFDWQRIRKSWLSQSSRIMDACRRSGTEEQCGIIDSPDDIDLTLKSTRHLVRQRLLPFETPPPIYLFIYPLPMTMSGIKSWGINRTHFWSLDKNGRSEMTEEECRRWGVPELDTDVDFGELYVFTWPSYVYAAIHNWQVARGFDPTTTNFAWSLGYPECDILIDNETTGSRFEEVHENSSTPDKQSEPIVPEELDTALAVEETVTTPQPLLTTSTMEPSRNTVPPEHSMVKGQPRAETPPQVQQMVNSSDTVSILGKRKRGNQIYTRRVRRRV</sequence>
<evidence type="ECO:0000313" key="3">
    <source>
        <dbReference type="Proteomes" id="UP001383192"/>
    </source>
</evidence>
<gene>
    <name evidence="2" type="ORF">VNI00_017311</name>
</gene>
<organism evidence="2 3">
    <name type="scientific">Paramarasmius palmivorus</name>
    <dbReference type="NCBI Taxonomy" id="297713"/>
    <lineage>
        <taxon>Eukaryota</taxon>
        <taxon>Fungi</taxon>
        <taxon>Dikarya</taxon>
        <taxon>Basidiomycota</taxon>
        <taxon>Agaricomycotina</taxon>
        <taxon>Agaricomycetes</taxon>
        <taxon>Agaricomycetidae</taxon>
        <taxon>Agaricales</taxon>
        <taxon>Marasmiineae</taxon>
        <taxon>Marasmiaceae</taxon>
        <taxon>Paramarasmius</taxon>
    </lineage>
</organism>
<evidence type="ECO:0000313" key="2">
    <source>
        <dbReference type="EMBL" id="KAK7021734.1"/>
    </source>
</evidence>
<feature type="region of interest" description="Disordered" evidence="1">
    <location>
        <begin position="536"/>
        <end position="567"/>
    </location>
</feature>
<accession>A0AAW0B6V0</accession>